<feature type="compositionally biased region" description="Polar residues" evidence="1">
    <location>
        <begin position="742"/>
        <end position="755"/>
    </location>
</feature>
<dbReference type="InterPro" id="IPR041801">
    <property type="entry name" value="N4BP2_CUE"/>
</dbReference>
<dbReference type="InterPro" id="IPR056718">
    <property type="entry name" value="DUF7816"/>
</dbReference>
<dbReference type="SMART" id="SM00463">
    <property type="entry name" value="SMR"/>
    <property type="match status" value="1"/>
</dbReference>
<dbReference type="SMART" id="SM01162">
    <property type="entry name" value="DUF1771"/>
    <property type="match status" value="1"/>
</dbReference>
<feature type="region of interest" description="Disordered" evidence="1">
    <location>
        <begin position="272"/>
        <end position="316"/>
    </location>
</feature>
<evidence type="ECO:0000259" key="3">
    <source>
        <dbReference type="PROSITE" id="PS51140"/>
    </source>
</evidence>
<evidence type="ECO:0008006" key="6">
    <source>
        <dbReference type="Google" id="ProtNLM"/>
    </source>
</evidence>
<dbReference type="PROSITE" id="PS51140">
    <property type="entry name" value="CUE"/>
    <property type="match status" value="3"/>
</dbReference>
<feature type="region of interest" description="Disordered" evidence="1">
    <location>
        <begin position="677"/>
        <end position="758"/>
    </location>
</feature>
<feature type="compositionally biased region" description="Basic and acidic residues" evidence="1">
    <location>
        <begin position="854"/>
        <end position="863"/>
    </location>
</feature>
<feature type="domain" description="Smr" evidence="2">
    <location>
        <begin position="1508"/>
        <end position="1588"/>
    </location>
</feature>
<feature type="compositionally biased region" description="Polar residues" evidence="1">
    <location>
        <begin position="907"/>
        <end position="918"/>
    </location>
</feature>
<organism evidence="4 5">
    <name type="scientific">Owenia fusiformis</name>
    <name type="common">Polychaete worm</name>
    <dbReference type="NCBI Taxonomy" id="6347"/>
    <lineage>
        <taxon>Eukaryota</taxon>
        <taxon>Metazoa</taxon>
        <taxon>Spiralia</taxon>
        <taxon>Lophotrochozoa</taxon>
        <taxon>Annelida</taxon>
        <taxon>Polychaeta</taxon>
        <taxon>Sedentaria</taxon>
        <taxon>Canalipalpata</taxon>
        <taxon>Sabellida</taxon>
        <taxon>Oweniida</taxon>
        <taxon>Oweniidae</taxon>
        <taxon>Owenia</taxon>
    </lineage>
</organism>
<feature type="compositionally biased region" description="Low complexity" evidence="1">
    <location>
        <begin position="893"/>
        <end position="906"/>
    </location>
</feature>
<keyword evidence="5" id="KW-1185">Reference proteome</keyword>
<evidence type="ECO:0000259" key="2">
    <source>
        <dbReference type="PROSITE" id="PS50828"/>
    </source>
</evidence>
<feature type="compositionally biased region" description="Low complexity" evidence="1">
    <location>
        <begin position="682"/>
        <end position="693"/>
    </location>
</feature>
<feature type="non-terminal residue" evidence="4">
    <location>
        <position position="1"/>
    </location>
</feature>
<sequence>NFPTVSQERDQVFQSMQEMFKDKIDPEVVHMVLAASDWKVETAFETLMGFSTSSEPTSLPPGGPTLKSASAILTQSPAKLSDPEEQLFPSNLSSGDVTAGASWDPLGDISRNYSGDIFDPDRETVKVQSYGSNLAKEGQDENFFTKSENLTVIDKLKQDNLLLKSKQKSTVKESPKNITQLTALAKSAVLNLQKSNENVPIVNTVESFNSDKFISGSDLINDPKLGPGLDFELSPSIKKPNLPVSNTTIDVNSLTDVIKNTTQLQGMCQLTSNNTSDKLRNASEGQTKRTKKQAQSTKKQTESTIKQTGTMDIQPITSPPELQQLAQNEVFNMTQNNKMKSRNLLGNGGDISSTVSVSLSQIQRNVSNPQETRLVVDPPKVQGNVPDPQVPRLVVDPPKVQRRVLTDIPTTRENTTEKSQENNTVSFNINAPAFVPSFLQGQIFSQPQTGTKPNAEGMQTFVTVKANVQHPRGPHSPRLDFRNAMTRPQHPSVLNTPHGVIPKVLPQRFGQPRFPARISFSKPMEKRLAKIRQLVQSGRKVMVLMRGCPGSGKSTLAQAIVCKGVVLSTDDFFIQQDGRYEFNPSLIGEAHTWNQERAQKALDKGRSPVVIDNTNTQAWEMTTYIQMASKRKYDIEILEPDTSWKFNVKELARRNTHGVPKDRLKDMVDRYDRNVTVDSILQSPKPQRPSKPSATKATDKLDIARDQNKDAKAESESNYQKHDKQPPHDTPLEDSPILSVTHPKSNIENPGLNQSFEDDKDIIDLDKEFEQFQLNEKQQENVLVHSSVANWGIPASVHALDSWKADPPIPNAKSDKSENLKKIPIEVTQTLPKAQRVNLQRRNRDAANVAVQTAKDDDGEVRTSDQSASGEQSGVEDLDIATYIDEVVFPSQSKTSQSSKYSSPSSGTPQVSPTSKLAYTSPKKVNRKEVVPSVQLDQNVRDKLLTQNWGLQPLERNLSKSPSPDRTAIPTVKTRQISCQTYANDFTKCESGSLNILNADFQTVLWCSSRDINKSTNTNNATYAPSQIHIGCQTDDSDELKWDDKVKELILAFPDVPEDQVDDLLKQYGGDIDLVTHVLLDSDLFYCKTTPADSQRSTPTTTKYLLTQGPGDVVIEENTEMSTPACGNAEAIAPAFDSHLVTYPVRATTDNSDSDDEDDLSSLSLTLEPKLARKLEKMFGPVIKKPNRGGQNEAEDYVVILNKHTAKQIHRRWKLTLEDRILWNEAEIQNMLKEDEELARSLQEKEDFELMKTEQLQANFTPGRPMVSTVQSVIATNSPLNTAGNEAVSLRDIMNEEMAVQMSRNEMKSTPSPFGAEGNIATKLKRQQLLAMFPTLDASLLNGLFEANGYSLDATIKALYDSNDQTGPATTVMTDHAYEQQMVKQAKIESLSEYQLNNIEADTAYQSIENPEYFDYRGEAVMHYRRRAECFEKAKEAYKRGMRQVASYYSQQGHLHTEKLKEANRRASERIVEERNVEQDENTLDLHGLHVDEALDCLKNTIIQREHDLHGLHVDEALDCLKNTVIQREHELRDYPNKRMIHLNVITGRGLHSRGGQAKIRPAVCDYLRRNNYKYTEPNAGIVKLLMKHRDPNS</sequence>
<dbReference type="InterPro" id="IPR002625">
    <property type="entry name" value="Smr_dom"/>
</dbReference>
<feature type="region of interest" description="Disordered" evidence="1">
    <location>
        <begin position="834"/>
        <end position="876"/>
    </location>
</feature>
<evidence type="ECO:0000313" key="5">
    <source>
        <dbReference type="Proteomes" id="UP000749559"/>
    </source>
</evidence>
<reference evidence="4" key="1">
    <citation type="submission" date="2022-03" db="EMBL/GenBank/DDBJ databases">
        <authorList>
            <person name="Martin C."/>
        </authorList>
    </citation>
    <scope>NUCLEOTIDE SEQUENCE</scope>
</reference>
<protein>
    <recommendedName>
        <fullName evidence="6">Smr domain-containing protein</fullName>
    </recommendedName>
</protein>
<feature type="compositionally biased region" description="Polar residues" evidence="1">
    <location>
        <begin position="302"/>
        <end position="311"/>
    </location>
</feature>
<dbReference type="Pfam" id="PF08590">
    <property type="entry name" value="DUF1771"/>
    <property type="match status" value="1"/>
</dbReference>
<dbReference type="GO" id="GO:0005634">
    <property type="term" value="C:nucleus"/>
    <property type="evidence" value="ECO:0007669"/>
    <property type="project" value="TreeGrafter"/>
</dbReference>
<dbReference type="PROSITE" id="PS50828">
    <property type="entry name" value="SMR"/>
    <property type="match status" value="1"/>
</dbReference>
<dbReference type="GO" id="GO:0004519">
    <property type="term" value="F:endonuclease activity"/>
    <property type="evidence" value="ECO:0007669"/>
    <property type="project" value="TreeGrafter"/>
</dbReference>
<dbReference type="InterPro" id="IPR052772">
    <property type="entry name" value="Endo/PolyKinase_Domain-Protein"/>
</dbReference>
<evidence type="ECO:0000256" key="1">
    <source>
        <dbReference type="SAM" id="MobiDB-lite"/>
    </source>
</evidence>
<dbReference type="InterPro" id="IPR003892">
    <property type="entry name" value="CUE"/>
</dbReference>
<dbReference type="CDD" id="cd14279">
    <property type="entry name" value="CUE"/>
    <property type="match status" value="2"/>
</dbReference>
<dbReference type="Gene3D" id="1.10.8.10">
    <property type="entry name" value="DNA helicase RuvA subunit, C-terminal domain"/>
    <property type="match status" value="1"/>
</dbReference>
<accession>A0A8S4NB98</accession>
<feature type="compositionally biased region" description="Basic and acidic residues" evidence="1">
    <location>
        <begin position="697"/>
        <end position="731"/>
    </location>
</feature>
<dbReference type="CDD" id="cd14365">
    <property type="entry name" value="CUE_N4BP2"/>
    <property type="match status" value="1"/>
</dbReference>
<dbReference type="OrthoDB" id="6277012at2759"/>
<feature type="domain" description="CUE" evidence="3">
    <location>
        <begin position="1321"/>
        <end position="1364"/>
    </location>
</feature>
<dbReference type="PANTHER" id="PTHR46535:SF1">
    <property type="entry name" value="NEDD4-BINDING PROTEIN 2"/>
    <property type="match status" value="1"/>
</dbReference>
<dbReference type="Pfam" id="PF25124">
    <property type="entry name" value="DUF7816"/>
    <property type="match status" value="1"/>
</dbReference>
<dbReference type="SUPFAM" id="SSF160443">
    <property type="entry name" value="SMR domain-like"/>
    <property type="match status" value="1"/>
</dbReference>
<feature type="domain" description="CUE" evidence="3">
    <location>
        <begin position="1041"/>
        <end position="1083"/>
    </location>
</feature>
<dbReference type="Gene3D" id="3.40.50.300">
    <property type="entry name" value="P-loop containing nucleotide triphosphate hydrolases"/>
    <property type="match status" value="1"/>
</dbReference>
<dbReference type="SUPFAM" id="SSF52540">
    <property type="entry name" value="P-loop containing nucleoside triphosphate hydrolases"/>
    <property type="match status" value="1"/>
</dbReference>
<dbReference type="PANTHER" id="PTHR46535">
    <property type="entry name" value="NEDD4-BINDING PROTEIN 2"/>
    <property type="match status" value="1"/>
</dbReference>
<dbReference type="InterPro" id="IPR027417">
    <property type="entry name" value="P-loop_NTPase"/>
</dbReference>
<feature type="domain" description="CUE" evidence="3">
    <location>
        <begin position="8"/>
        <end position="52"/>
    </location>
</feature>
<dbReference type="Gene3D" id="3.30.1370.110">
    <property type="match status" value="2"/>
</dbReference>
<dbReference type="InterPro" id="IPR036063">
    <property type="entry name" value="Smr_dom_sf"/>
</dbReference>
<proteinExistence type="predicted"/>
<dbReference type="GO" id="GO:0043130">
    <property type="term" value="F:ubiquitin binding"/>
    <property type="evidence" value="ECO:0007669"/>
    <property type="project" value="InterPro"/>
</dbReference>
<dbReference type="InterPro" id="IPR013899">
    <property type="entry name" value="DUF1771"/>
</dbReference>
<comment type="caution">
    <text evidence="4">The sequence shown here is derived from an EMBL/GenBank/DDBJ whole genome shotgun (WGS) entry which is preliminary data.</text>
</comment>
<dbReference type="SMART" id="SM00546">
    <property type="entry name" value="CUE"/>
    <property type="match status" value="3"/>
</dbReference>
<gene>
    <name evidence="4" type="ORF">OFUS_LOCUS5204</name>
</gene>
<feature type="region of interest" description="Disordered" evidence="1">
    <location>
        <begin position="893"/>
        <end position="926"/>
    </location>
</feature>
<dbReference type="Pfam" id="PF13671">
    <property type="entry name" value="AAA_33"/>
    <property type="match status" value="1"/>
</dbReference>
<dbReference type="Pfam" id="PF02845">
    <property type="entry name" value="CUE"/>
    <property type="match status" value="1"/>
</dbReference>
<evidence type="ECO:0000313" key="4">
    <source>
        <dbReference type="EMBL" id="CAH1778267.1"/>
    </source>
</evidence>
<dbReference type="EMBL" id="CAIIXF020000002">
    <property type="protein sequence ID" value="CAH1778267.1"/>
    <property type="molecule type" value="Genomic_DNA"/>
</dbReference>
<name>A0A8S4NB98_OWEFU</name>
<dbReference type="Proteomes" id="UP000749559">
    <property type="component" value="Unassembled WGS sequence"/>
</dbReference>